<accession>X1QI91</accession>
<evidence type="ECO:0000313" key="1">
    <source>
        <dbReference type="EMBL" id="GAI42969.1"/>
    </source>
</evidence>
<proteinExistence type="predicted"/>
<name>X1QI91_9ZZZZ</name>
<comment type="caution">
    <text evidence="1">The sequence shown here is derived from an EMBL/GenBank/DDBJ whole genome shotgun (WGS) entry which is preliminary data.</text>
</comment>
<evidence type="ECO:0008006" key="2">
    <source>
        <dbReference type="Google" id="ProtNLM"/>
    </source>
</evidence>
<dbReference type="EMBL" id="BARV01029263">
    <property type="protein sequence ID" value="GAI42969.1"/>
    <property type="molecule type" value="Genomic_DNA"/>
</dbReference>
<dbReference type="Pfam" id="PF08859">
    <property type="entry name" value="DGC"/>
    <property type="match status" value="1"/>
</dbReference>
<gene>
    <name evidence="1" type="ORF">S06H3_46694</name>
</gene>
<dbReference type="AlphaFoldDB" id="X1QI91"/>
<protein>
    <recommendedName>
        <fullName evidence="2">DGC domain protein</fullName>
    </recommendedName>
</protein>
<organism evidence="1">
    <name type="scientific">marine sediment metagenome</name>
    <dbReference type="NCBI Taxonomy" id="412755"/>
    <lineage>
        <taxon>unclassified sequences</taxon>
        <taxon>metagenomes</taxon>
        <taxon>ecological metagenomes</taxon>
    </lineage>
</organism>
<dbReference type="InterPro" id="IPR014958">
    <property type="entry name" value="DGC"/>
</dbReference>
<feature type="non-terminal residue" evidence="1">
    <location>
        <position position="87"/>
    </location>
</feature>
<reference evidence="1" key="1">
    <citation type="journal article" date="2014" name="Front. Microbiol.">
        <title>High frequency of phylogenetically diverse reductive dehalogenase-homologous genes in deep subseafloor sedimentary metagenomes.</title>
        <authorList>
            <person name="Kawai M."/>
            <person name="Futagami T."/>
            <person name="Toyoda A."/>
            <person name="Takaki Y."/>
            <person name="Nishi S."/>
            <person name="Hori S."/>
            <person name="Arai W."/>
            <person name="Tsubouchi T."/>
            <person name="Morono Y."/>
            <person name="Uchiyama I."/>
            <person name="Ito T."/>
            <person name="Fujiyama A."/>
            <person name="Inagaki F."/>
            <person name="Takami H."/>
        </authorList>
    </citation>
    <scope>NUCLEOTIDE SEQUENCE</scope>
    <source>
        <strain evidence="1">Expedition CK06-06</strain>
    </source>
</reference>
<sequence>MAEEKHWQEGMPTHKNVVYACFGGLSNTGITAALAAMEAVKEVGLEKLGIGCLGGIPTNVKPVYGKTKAAKKIITVDGCPMNCSKKI</sequence>